<evidence type="ECO:0000259" key="1">
    <source>
        <dbReference type="PROSITE" id="PS50006"/>
    </source>
</evidence>
<name>A0ABN8M5Q6_9CNID</name>
<feature type="domain" description="FHA" evidence="1">
    <location>
        <begin position="1"/>
        <end position="49"/>
    </location>
</feature>
<keyword evidence="3" id="KW-1185">Reference proteome</keyword>
<dbReference type="PROSITE" id="PS50006">
    <property type="entry name" value="FHA_DOMAIN"/>
    <property type="match status" value="1"/>
</dbReference>
<sequence>MIIGSRQRLSAQCDDVEIRIDDQIIKRRHSAYNLRNSEGRLTLSKPSTNYLKRSLSYSGAMLWNNLPKNLKNAASVEHFKRNIKKVADISDSHTAIM</sequence>
<organism evidence="2 3">
    <name type="scientific">Porites evermanni</name>
    <dbReference type="NCBI Taxonomy" id="104178"/>
    <lineage>
        <taxon>Eukaryota</taxon>
        <taxon>Metazoa</taxon>
        <taxon>Cnidaria</taxon>
        <taxon>Anthozoa</taxon>
        <taxon>Hexacorallia</taxon>
        <taxon>Scleractinia</taxon>
        <taxon>Fungiina</taxon>
        <taxon>Poritidae</taxon>
        <taxon>Porites</taxon>
    </lineage>
</organism>
<accession>A0ABN8M5Q6</accession>
<evidence type="ECO:0000313" key="2">
    <source>
        <dbReference type="EMBL" id="CAH3023720.1"/>
    </source>
</evidence>
<protein>
    <recommendedName>
        <fullName evidence="1">FHA domain-containing protein</fullName>
    </recommendedName>
</protein>
<evidence type="ECO:0000313" key="3">
    <source>
        <dbReference type="Proteomes" id="UP001159427"/>
    </source>
</evidence>
<comment type="caution">
    <text evidence="2">The sequence shown here is derived from an EMBL/GenBank/DDBJ whole genome shotgun (WGS) entry which is preliminary data.</text>
</comment>
<dbReference type="InterPro" id="IPR000253">
    <property type="entry name" value="FHA_dom"/>
</dbReference>
<proteinExistence type="predicted"/>
<reference evidence="2 3" key="1">
    <citation type="submission" date="2022-05" db="EMBL/GenBank/DDBJ databases">
        <authorList>
            <consortium name="Genoscope - CEA"/>
            <person name="William W."/>
        </authorList>
    </citation>
    <scope>NUCLEOTIDE SEQUENCE [LARGE SCALE GENOMIC DNA]</scope>
</reference>
<dbReference type="Proteomes" id="UP001159427">
    <property type="component" value="Unassembled WGS sequence"/>
</dbReference>
<dbReference type="EMBL" id="CALNXI010000272">
    <property type="protein sequence ID" value="CAH3023720.1"/>
    <property type="molecule type" value="Genomic_DNA"/>
</dbReference>
<gene>
    <name evidence="2" type="ORF">PEVE_00020255</name>
</gene>